<evidence type="ECO:0000256" key="3">
    <source>
        <dbReference type="ARBA" id="ARBA00022946"/>
    </source>
</evidence>
<dbReference type="Proteomes" id="UP000652761">
    <property type="component" value="Unassembled WGS sequence"/>
</dbReference>
<comment type="similarity">
    <text evidence="1">Belongs to the mTERF family.</text>
</comment>
<accession>A0A843VD38</accession>
<dbReference type="FunFam" id="1.25.70.10:FF:000001">
    <property type="entry name" value="Mitochondrial transcription termination factor-like"/>
    <property type="match status" value="1"/>
</dbReference>
<keyword evidence="3" id="KW-0809">Transit peptide</keyword>
<dbReference type="EMBL" id="NMUH01001604">
    <property type="protein sequence ID" value="MQL93855.1"/>
    <property type="molecule type" value="Genomic_DNA"/>
</dbReference>
<name>A0A843VD38_COLES</name>
<keyword evidence="2" id="KW-0806">Transcription termination</keyword>
<dbReference type="InterPro" id="IPR003690">
    <property type="entry name" value="MTERF"/>
</dbReference>
<evidence type="ECO:0000313" key="5">
    <source>
        <dbReference type="Proteomes" id="UP000652761"/>
    </source>
</evidence>
<keyword evidence="2" id="KW-0804">Transcription</keyword>
<dbReference type="GO" id="GO:0003676">
    <property type="term" value="F:nucleic acid binding"/>
    <property type="evidence" value="ECO:0007669"/>
    <property type="project" value="InterPro"/>
</dbReference>
<evidence type="ECO:0000256" key="1">
    <source>
        <dbReference type="ARBA" id="ARBA00007692"/>
    </source>
</evidence>
<comment type="caution">
    <text evidence="4">The sequence shown here is derived from an EMBL/GenBank/DDBJ whole genome shotgun (WGS) entry which is preliminary data.</text>
</comment>
<dbReference type="PANTHER" id="PTHR13068:SF31">
    <property type="entry name" value="TRANSCRIPTION TERMINATION FACTOR MTERF2, CHLOROPLASTIC-LIKE"/>
    <property type="match status" value="1"/>
</dbReference>
<sequence length="407" mass="46339">MSVLLYRRVCLLRLHLLPTPLLRSFATTASAASRPTELSSSLSSSFTVDFLTTSCGLTPAQALSAARTIHMDEKTRRQPESVLALLRSHGFTDAQISEAVARSPRVLLSKAEEKLGPKLRFLTRAGLSTELIARRPTLLRRSLDRHLRPWFEFLRCFLVSAEDVRTMFRRHKWFLDFDVKSTLIPNVSFLLELGIAAPAISRLMVTHPRSLMKKHERFAEIVQTVQDWGVKPEKKMFLHAVRALCGLGESSLAARLELFKKLGWSEEEIIAAFRRSPLFVLTSDEKLMHMSSFARRLGLGPSDLSRQPKLLMYCFDKRMLPRYAVWQVLSSKALIKQGNSKLISMFLISEKQFRDTYVTRYKDKVPELMDVLLGKIKVEGFDVGGEESRSKQNLKESVAHNRVPPLI</sequence>
<protein>
    <submittedName>
        <fullName evidence="4">Uncharacterized protein</fullName>
    </submittedName>
</protein>
<keyword evidence="5" id="KW-1185">Reference proteome</keyword>
<dbReference type="SMART" id="SM00733">
    <property type="entry name" value="Mterf"/>
    <property type="match status" value="7"/>
</dbReference>
<gene>
    <name evidence="4" type="ORF">Taro_026504</name>
</gene>
<reference evidence="4" key="1">
    <citation type="submission" date="2017-07" db="EMBL/GenBank/DDBJ databases">
        <title>Taro Niue Genome Assembly and Annotation.</title>
        <authorList>
            <person name="Atibalentja N."/>
            <person name="Keating K."/>
            <person name="Fields C.J."/>
        </authorList>
    </citation>
    <scope>NUCLEOTIDE SEQUENCE</scope>
    <source>
        <strain evidence="4">Niue_2</strain>
        <tissue evidence="4">Leaf</tissue>
    </source>
</reference>
<dbReference type="Gene3D" id="1.25.70.10">
    <property type="entry name" value="Transcription termination factor 3, mitochondrial"/>
    <property type="match status" value="1"/>
</dbReference>
<evidence type="ECO:0000313" key="4">
    <source>
        <dbReference type="EMBL" id="MQL93855.1"/>
    </source>
</evidence>
<proteinExistence type="inferred from homology"/>
<dbReference type="OrthoDB" id="637682at2759"/>
<organism evidence="4 5">
    <name type="scientific">Colocasia esculenta</name>
    <name type="common">Wild taro</name>
    <name type="synonym">Arum esculentum</name>
    <dbReference type="NCBI Taxonomy" id="4460"/>
    <lineage>
        <taxon>Eukaryota</taxon>
        <taxon>Viridiplantae</taxon>
        <taxon>Streptophyta</taxon>
        <taxon>Embryophyta</taxon>
        <taxon>Tracheophyta</taxon>
        <taxon>Spermatophyta</taxon>
        <taxon>Magnoliopsida</taxon>
        <taxon>Liliopsida</taxon>
        <taxon>Araceae</taxon>
        <taxon>Aroideae</taxon>
        <taxon>Colocasieae</taxon>
        <taxon>Colocasia</taxon>
    </lineage>
</organism>
<dbReference type="GO" id="GO:0006353">
    <property type="term" value="P:DNA-templated transcription termination"/>
    <property type="evidence" value="ECO:0007669"/>
    <property type="project" value="UniProtKB-KW"/>
</dbReference>
<evidence type="ECO:0000256" key="2">
    <source>
        <dbReference type="ARBA" id="ARBA00022472"/>
    </source>
</evidence>
<dbReference type="PANTHER" id="PTHR13068">
    <property type="entry name" value="CGI-12 PROTEIN-RELATED"/>
    <property type="match status" value="1"/>
</dbReference>
<dbReference type="AlphaFoldDB" id="A0A843VD38"/>
<keyword evidence="2" id="KW-0805">Transcription regulation</keyword>
<dbReference type="InterPro" id="IPR038538">
    <property type="entry name" value="MTERF_sf"/>
</dbReference>
<dbReference type="Pfam" id="PF02536">
    <property type="entry name" value="mTERF"/>
    <property type="match status" value="1"/>
</dbReference>